<keyword evidence="1" id="KW-0472">Membrane</keyword>
<dbReference type="PANTHER" id="PTHR34351">
    <property type="entry name" value="SLR1927 PROTEIN-RELATED"/>
    <property type="match status" value="1"/>
</dbReference>
<evidence type="ECO:0000313" key="2">
    <source>
        <dbReference type="EMBL" id="MCW8108812.1"/>
    </source>
</evidence>
<name>A0ABT3P7T2_9ALTE</name>
<organism evidence="2 3">
    <name type="scientific">Alteromonas aquimaris</name>
    <dbReference type="NCBI Taxonomy" id="2998417"/>
    <lineage>
        <taxon>Bacteria</taxon>
        <taxon>Pseudomonadati</taxon>
        <taxon>Pseudomonadota</taxon>
        <taxon>Gammaproteobacteria</taxon>
        <taxon>Alteromonadales</taxon>
        <taxon>Alteromonadaceae</taxon>
        <taxon>Alteromonas/Salinimonas group</taxon>
        <taxon>Alteromonas</taxon>
    </lineage>
</organism>
<feature type="transmembrane region" description="Helical" evidence="1">
    <location>
        <begin position="34"/>
        <end position="57"/>
    </location>
</feature>
<keyword evidence="3" id="KW-1185">Reference proteome</keyword>
<dbReference type="PANTHER" id="PTHR34351:SF1">
    <property type="entry name" value="SLR1927 PROTEIN"/>
    <property type="match status" value="1"/>
</dbReference>
<gene>
    <name evidence="2" type="ORF">OPS25_09935</name>
</gene>
<proteinExistence type="predicted"/>
<dbReference type="Proteomes" id="UP001142810">
    <property type="component" value="Unassembled WGS sequence"/>
</dbReference>
<feature type="transmembrane region" description="Helical" evidence="1">
    <location>
        <begin position="63"/>
        <end position="81"/>
    </location>
</feature>
<evidence type="ECO:0000256" key="1">
    <source>
        <dbReference type="SAM" id="Phobius"/>
    </source>
</evidence>
<accession>A0ABT3P7T2</accession>
<keyword evidence="1" id="KW-0812">Transmembrane</keyword>
<protein>
    <submittedName>
        <fullName evidence="2">DUF58 domain-containing protein</fullName>
    </submittedName>
</protein>
<evidence type="ECO:0000313" key="3">
    <source>
        <dbReference type="Proteomes" id="UP001142810"/>
    </source>
</evidence>
<reference evidence="2" key="1">
    <citation type="submission" date="2022-11" db="EMBL/GenBank/DDBJ databases">
        <title>Alteromonas sp. nov., isolated from sea water of the Qingdao.</title>
        <authorList>
            <person name="Wang Q."/>
        </authorList>
    </citation>
    <scope>NUCLEOTIDE SEQUENCE</scope>
    <source>
        <strain evidence="2">ASW11-7</strain>
    </source>
</reference>
<sequence>MLNYVKQSWQGRVNQWLNKRIPAASKQRLNLRSIFIFPTWFGLGYLVTCAGLFILGTNYQNNLMLLLFDLLLGLFLLNLFASYMNFSRLQIHALPIQPVFAGGHASLAIHLQPTDEDALAHGMVNACWWNDNTVQCVDLDSGYTRISLPYFTPKRGIYSLPRVTLFSEYPFGLYRCWTHLNLDQHVMVYPAPHASKVQLQFKPGNGEQYSTQQEGHDDFYALRPYQQGEPLHRVAWKNVAKGGEWVSKSFSHVQSQAGYLELITPCSDTELELSRLCYQILTLSENNILFGLKLGNATIEPSQGEQHKHRCLAALAHYPTTGEIV</sequence>
<keyword evidence="1" id="KW-1133">Transmembrane helix</keyword>
<comment type="caution">
    <text evidence="2">The sequence shown here is derived from an EMBL/GenBank/DDBJ whole genome shotgun (WGS) entry which is preliminary data.</text>
</comment>
<dbReference type="RefSeq" id="WP_265617547.1">
    <property type="nucleotide sequence ID" value="NZ_JAPFRD010000010.1"/>
</dbReference>
<dbReference type="EMBL" id="JAPFRD010000010">
    <property type="protein sequence ID" value="MCW8108812.1"/>
    <property type="molecule type" value="Genomic_DNA"/>
</dbReference>